<comment type="caution">
    <text evidence="9">The sequence shown here is derived from an EMBL/GenBank/DDBJ whole genome shotgun (WGS) entry which is preliminary data.</text>
</comment>
<evidence type="ECO:0000313" key="9">
    <source>
        <dbReference type="EMBL" id="OGE40066.1"/>
    </source>
</evidence>
<name>A0A1F5KGK3_9BACT</name>
<keyword evidence="3 7" id="KW-0862">Zinc</keyword>
<dbReference type="GO" id="GO:0008270">
    <property type="term" value="F:zinc ion binding"/>
    <property type="evidence" value="ECO:0007669"/>
    <property type="project" value="TreeGrafter"/>
</dbReference>
<dbReference type="PANTHER" id="PTHR33202:SF7">
    <property type="entry name" value="FERRIC UPTAKE REGULATION PROTEIN"/>
    <property type="match status" value="1"/>
</dbReference>
<proteinExistence type="inferred from homology"/>
<keyword evidence="4" id="KW-0805">Transcription regulation</keyword>
<dbReference type="InterPro" id="IPR002481">
    <property type="entry name" value="FUR"/>
</dbReference>
<evidence type="ECO:0000256" key="1">
    <source>
        <dbReference type="ARBA" id="ARBA00007957"/>
    </source>
</evidence>
<reference evidence="9 10" key="1">
    <citation type="journal article" date="2016" name="Nat. Commun.">
        <title>Thousands of microbial genomes shed light on interconnected biogeochemical processes in an aquifer system.</title>
        <authorList>
            <person name="Anantharaman K."/>
            <person name="Brown C.T."/>
            <person name="Hug L.A."/>
            <person name="Sharon I."/>
            <person name="Castelle C.J."/>
            <person name="Probst A.J."/>
            <person name="Thomas B.C."/>
            <person name="Singh A."/>
            <person name="Wilkins M.J."/>
            <person name="Karaoz U."/>
            <person name="Brodie E.L."/>
            <person name="Williams K.H."/>
            <person name="Hubbard S.S."/>
            <person name="Banfield J.F."/>
        </authorList>
    </citation>
    <scope>NUCLEOTIDE SEQUENCE [LARGE SCALE GENOMIC DNA]</scope>
</reference>
<keyword evidence="5" id="KW-0238">DNA-binding</keyword>
<feature type="binding site" evidence="8">
    <location>
        <position position="101"/>
    </location>
    <ligand>
        <name>Fe cation</name>
        <dbReference type="ChEBI" id="CHEBI:24875"/>
    </ligand>
</feature>
<dbReference type="EMBL" id="MFDD01000014">
    <property type="protein sequence ID" value="OGE40066.1"/>
    <property type="molecule type" value="Genomic_DNA"/>
</dbReference>
<dbReference type="SUPFAM" id="SSF46785">
    <property type="entry name" value="Winged helix' DNA-binding domain"/>
    <property type="match status" value="1"/>
</dbReference>
<dbReference type="Proteomes" id="UP000177328">
    <property type="component" value="Unassembled WGS sequence"/>
</dbReference>
<protein>
    <recommendedName>
        <fullName evidence="11">Transcriptional repressor</fullName>
    </recommendedName>
</protein>
<evidence type="ECO:0000256" key="8">
    <source>
        <dbReference type="PIRSR" id="PIRSR602481-2"/>
    </source>
</evidence>
<dbReference type="InterPro" id="IPR043135">
    <property type="entry name" value="Fur_C"/>
</dbReference>
<keyword evidence="2" id="KW-0678">Repressor</keyword>
<evidence type="ECO:0000256" key="5">
    <source>
        <dbReference type="ARBA" id="ARBA00023125"/>
    </source>
</evidence>
<dbReference type="GO" id="GO:0003700">
    <property type="term" value="F:DNA-binding transcription factor activity"/>
    <property type="evidence" value="ECO:0007669"/>
    <property type="project" value="InterPro"/>
</dbReference>
<keyword evidence="7" id="KW-0479">Metal-binding</keyword>
<dbReference type="Pfam" id="PF01475">
    <property type="entry name" value="FUR"/>
    <property type="match status" value="1"/>
</dbReference>
<dbReference type="GO" id="GO:0000976">
    <property type="term" value="F:transcription cis-regulatory region binding"/>
    <property type="evidence" value="ECO:0007669"/>
    <property type="project" value="TreeGrafter"/>
</dbReference>
<evidence type="ECO:0008006" key="11">
    <source>
        <dbReference type="Google" id="ProtNLM"/>
    </source>
</evidence>
<dbReference type="InterPro" id="IPR036388">
    <property type="entry name" value="WH-like_DNA-bd_sf"/>
</dbReference>
<dbReference type="CDD" id="cd07153">
    <property type="entry name" value="Fur_like"/>
    <property type="match status" value="1"/>
</dbReference>
<feature type="binding site" evidence="7">
    <location>
        <position position="151"/>
    </location>
    <ligand>
        <name>Zn(2+)</name>
        <dbReference type="ChEBI" id="CHEBI:29105"/>
    </ligand>
</feature>
<comment type="similarity">
    <text evidence="1">Belongs to the Fur family.</text>
</comment>
<accession>A0A1F5KGK3</accession>
<feature type="binding site" evidence="7">
    <location>
        <position position="107"/>
    </location>
    <ligand>
        <name>Zn(2+)</name>
        <dbReference type="ChEBI" id="CHEBI:29105"/>
    </ligand>
</feature>
<dbReference type="Gene3D" id="1.10.10.10">
    <property type="entry name" value="Winged helix-like DNA-binding domain superfamily/Winged helix DNA-binding domain"/>
    <property type="match status" value="1"/>
</dbReference>
<feature type="binding site" evidence="8">
    <location>
        <position position="140"/>
    </location>
    <ligand>
        <name>Fe cation</name>
        <dbReference type="ChEBI" id="CHEBI:24875"/>
    </ligand>
</feature>
<dbReference type="GO" id="GO:0045892">
    <property type="term" value="P:negative regulation of DNA-templated transcription"/>
    <property type="evidence" value="ECO:0007669"/>
    <property type="project" value="TreeGrafter"/>
</dbReference>
<keyword evidence="8" id="KW-0408">Iron</keyword>
<gene>
    <name evidence="9" type="ORF">A3D25_04660</name>
</gene>
<dbReference type="PANTHER" id="PTHR33202">
    <property type="entry name" value="ZINC UPTAKE REGULATION PROTEIN"/>
    <property type="match status" value="1"/>
</dbReference>
<evidence type="ECO:0000256" key="6">
    <source>
        <dbReference type="ARBA" id="ARBA00023163"/>
    </source>
</evidence>
<evidence type="ECO:0000256" key="3">
    <source>
        <dbReference type="ARBA" id="ARBA00022833"/>
    </source>
</evidence>
<organism evidence="9 10">
    <name type="scientific">Candidatus Daviesbacteria bacterium RIFCSPHIGHO2_02_FULL_43_12</name>
    <dbReference type="NCBI Taxonomy" id="1797776"/>
    <lineage>
        <taxon>Bacteria</taxon>
        <taxon>Candidatus Daviesiibacteriota</taxon>
    </lineage>
</organism>
<keyword evidence="6" id="KW-0804">Transcription</keyword>
<sequence length="154" mass="17847">MTNATKLHYALKVNKLSEIVAKIKQAGFKQTKVRSALLKSLLQTRTPLSVPELELNLSNQGLKANKSTLYREITFLKEQGIIKEIQLGEDKKRFEIEGETHHHHLVCIKCEDILDYELERELDEEEQKITKNTHFKVLNHSLEFFGLCKTCQQV</sequence>
<evidence type="ECO:0000256" key="7">
    <source>
        <dbReference type="PIRSR" id="PIRSR602481-1"/>
    </source>
</evidence>
<dbReference type="Gene3D" id="3.30.1490.190">
    <property type="match status" value="1"/>
</dbReference>
<comment type="cofactor">
    <cofactor evidence="8">
        <name>Mn(2+)</name>
        <dbReference type="ChEBI" id="CHEBI:29035"/>
    </cofactor>
    <cofactor evidence="8">
        <name>Fe(2+)</name>
        <dbReference type="ChEBI" id="CHEBI:29033"/>
    </cofactor>
    <text evidence="8">Binds 1 Mn(2+) or Fe(2+) ion per subunit.</text>
</comment>
<evidence type="ECO:0000313" key="10">
    <source>
        <dbReference type="Proteomes" id="UP000177328"/>
    </source>
</evidence>
<comment type="cofactor">
    <cofactor evidence="7">
        <name>Zn(2+)</name>
        <dbReference type="ChEBI" id="CHEBI:29105"/>
    </cofactor>
    <text evidence="7">Binds 1 zinc ion per subunit.</text>
</comment>
<feature type="binding site" evidence="7">
    <location>
        <position position="148"/>
    </location>
    <ligand>
        <name>Zn(2+)</name>
        <dbReference type="ChEBI" id="CHEBI:29105"/>
    </ligand>
</feature>
<evidence type="ECO:0000256" key="2">
    <source>
        <dbReference type="ARBA" id="ARBA00022491"/>
    </source>
</evidence>
<feature type="binding site" evidence="7">
    <location>
        <position position="110"/>
    </location>
    <ligand>
        <name>Zn(2+)</name>
        <dbReference type="ChEBI" id="CHEBI:29105"/>
    </ligand>
</feature>
<dbReference type="GO" id="GO:1900376">
    <property type="term" value="P:regulation of secondary metabolite biosynthetic process"/>
    <property type="evidence" value="ECO:0007669"/>
    <property type="project" value="TreeGrafter"/>
</dbReference>
<evidence type="ECO:0000256" key="4">
    <source>
        <dbReference type="ARBA" id="ARBA00023015"/>
    </source>
</evidence>
<dbReference type="InterPro" id="IPR036390">
    <property type="entry name" value="WH_DNA-bd_sf"/>
</dbReference>
<dbReference type="AlphaFoldDB" id="A0A1F5KGK3"/>